<gene>
    <name evidence="1" type="ORF">KPL71_015600</name>
</gene>
<dbReference type="Proteomes" id="UP000829398">
    <property type="component" value="Chromosome 5"/>
</dbReference>
<comment type="caution">
    <text evidence="1">The sequence shown here is derived from an EMBL/GenBank/DDBJ whole genome shotgun (WGS) entry which is preliminary data.</text>
</comment>
<keyword evidence="2" id="KW-1185">Reference proteome</keyword>
<protein>
    <submittedName>
        <fullName evidence="1">Ribonuclease H protein</fullName>
    </submittedName>
</protein>
<proteinExistence type="predicted"/>
<evidence type="ECO:0000313" key="2">
    <source>
        <dbReference type="Proteomes" id="UP000829398"/>
    </source>
</evidence>
<sequence length="355" mass="40511">MMNRALKLAWGLISSPNSFWVQVIVSKYGVDIHNPPLMLPTRYGSHLWKSLGNVWSEVLASRRWCLGDGQSVWFWWDLWVTRDVPLAAYTINNLPSNILNGKVADFVKEDGSGTGIVLNSFFLLTSFFRLLHSIPRPLIRAQILCFGLTPNLGVSLLIRLTWHFQMIPPCMMTGFGVRFGVGRVPKQFFNSRLQEWLRTNVGIVGRLGSVSNWAIFFSIALWRLWFWRNQFIFNQVSMDPNVVLMDVFMRTAEMHKIHTHPLTTGEGISTAGGLIRDHMGRWLSGFGMMIGSCSITVAELWGLYQGLHLAWNSGIRKLKVEIDSRCVLQLVTKPTLEINHYAPLIQAIKDYLKMD</sequence>
<dbReference type="EMBL" id="CM039174">
    <property type="protein sequence ID" value="KAH9754933.1"/>
    <property type="molecule type" value="Genomic_DNA"/>
</dbReference>
<accession>A0ACB8KKT6</accession>
<reference evidence="2" key="1">
    <citation type="journal article" date="2023" name="Hortic. Res.">
        <title>A chromosome-level phased genome enabling allele-level studies in sweet orange: a case study on citrus Huanglongbing tolerance.</title>
        <authorList>
            <person name="Wu B."/>
            <person name="Yu Q."/>
            <person name="Deng Z."/>
            <person name="Duan Y."/>
            <person name="Luo F."/>
            <person name="Gmitter F. Jr."/>
        </authorList>
    </citation>
    <scope>NUCLEOTIDE SEQUENCE [LARGE SCALE GENOMIC DNA]</scope>
    <source>
        <strain evidence="2">cv. Valencia</strain>
    </source>
</reference>
<name>A0ACB8KKT6_CITSI</name>
<evidence type="ECO:0000313" key="1">
    <source>
        <dbReference type="EMBL" id="KAH9754933.1"/>
    </source>
</evidence>
<organism evidence="1 2">
    <name type="scientific">Citrus sinensis</name>
    <name type="common">Sweet orange</name>
    <name type="synonym">Citrus aurantium var. sinensis</name>
    <dbReference type="NCBI Taxonomy" id="2711"/>
    <lineage>
        <taxon>Eukaryota</taxon>
        <taxon>Viridiplantae</taxon>
        <taxon>Streptophyta</taxon>
        <taxon>Embryophyta</taxon>
        <taxon>Tracheophyta</taxon>
        <taxon>Spermatophyta</taxon>
        <taxon>Magnoliopsida</taxon>
        <taxon>eudicotyledons</taxon>
        <taxon>Gunneridae</taxon>
        <taxon>Pentapetalae</taxon>
        <taxon>rosids</taxon>
        <taxon>malvids</taxon>
        <taxon>Sapindales</taxon>
        <taxon>Rutaceae</taxon>
        <taxon>Aurantioideae</taxon>
        <taxon>Citrus</taxon>
    </lineage>
</organism>